<reference evidence="2 3" key="2">
    <citation type="journal article" date="2022" name="Arch. Microbiol.">
        <title>Rhodococcus pseudokoreensis sp. nov. isolated from the rhizosphere of young M26 apple rootstocks.</title>
        <authorList>
            <person name="Kampfer P."/>
            <person name="Glaeser S.P."/>
            <person name="Blom J."/>
            <person name="Wolf J."/>
            <person name="Benning S."/>
            <person name="Schloter M."/>
            <person name="Neumann-Schaal M."/>
        </authorList>
    </citation>
    <scope>NUCLEOTIDE SEQUENCE [LARGE SCALE GENOMIC DNA]</scope>
    <source>
        <strain evidence="2 3">R79</strain>
    </source>
</reference>
<reference evidence="2 3" key="1">
    <citation type="journal article" date="2021" name="Microbiol. Resour. Announc.">
        <title>Complete Genome Sequences of Two Rhodococcus sp. Strains with Large and Linear Chromosomes, Isolated from Apple Rhizosphere.</title>
        <authorList>
            <person name="Benning S."/>
            <person name="Brugnone N."/>
            <person name="Siani R."/>
            <person name="Kublik S."/>
            <person name="Schloter M."/>
            <person name="Rad V."/>
        </authorList>
    </citation>
    <scope>NUCLEOTIDE SEQUENCE [LARGE SCALE GENOMIC DNA]</scope>
    <source>
        <strain evidence="2 3">R79</strain>
    </source>
</reference>
<keyword evidence="1" id="KW-0812">Transmembrane</keyword>
<feature type="transmembrane region" description="Helical" evidence="1">
    <location>
        <begin position="71"/>
        <end position="88"/>
    </location>
</feature>
<evidence type="ECO:0000256" key="1">
    <source>
        <dbReference type="SAM" id="Phobius"/>
    </source>
</evidence>
<evidence type="ECO:0000313" key="2">
    <source>
        <dbReference type="EMBL" id="QSE89738.1"/>
    </source>
</evidence>
<feature type="transmembrane region" description="Helical" evidence="1">
    <location>
        <begin position="266"/>
        <end position="282"/>
    </location>
</feature>
<dbReference type="Proteomes" id="UP000662986">
    <property type="component" value="Chromosome"/>
</dbReference>
<dbReference type="EMBL" id="CP070619">
    <property type="protein sequence ID" value="QSE89738.1"/>
    <property type="molecule type" value="Genomic_DNA"/>
</dbReference>
<sequence length="317" mass="34568">MPTAVFFLATGIAISSLFLSSPAEGNYWKYGLGVASILMLLALIHSAPVVVQISAATGVAGVSLAYETRSLALISLLSAAIPVVHLIFRKSQSRALKRAGVLLCLPLSYLVIDEILRQIASGRFGEVLADRQSSQLSRDGLLGGRPEYSAFVELVKRNPFGFGLGIRPSFEDITAGKVGLMRVGMDTSGWYVNRRMFGTAVELHSVAWDLWVQISIFGFALAAIFLVCYLRTMLALWNRTSSHGIALGLFVVFNGLWDLAFSPLYANYYVLAVGVATCLYINQGSDRRNLFRSKYRLPRSNTDSHSFLQPVNGGTDG</sequence>
<evidence type="ECO:0000313" key="3">
    <source>
        <dbReference type="Proteomes" id="UP000662986"/>
    </source>
</evidence>
<feature type="transmembrane region" description="Helical" evidence="1">
    <location>
        <begin position="210"/>
        <end position="230"/>
    </location>
</feature>
<organism evidence="2 3">
    <name type="scientific">Rhodococcus pseudokoreensis</name>
    <dbReference type="NCBI Taxonomy" id="2811421"/>
    <lineage>
        <taxon>Bacteria</taxon>
        <taxon>Bacillati</taxon>
        <taxon>Actinomycetota</taxon>
        <taxon>Actinomycetes</taxon>
        <taxon>Mycobacteriales</taxon>
        <taxon>Nocardiaceae</taxon>
        <taxon>Rhodococcus</taxon>
    </lineage>
</organism>
<keyword evidence="1" id="KW-1133">Transmembrane helix</keyword>
<keyword evidence="1" id="KW-0472">Membrane</keyword>
<protein>
    <submittedName>
        <fullName evidence="2">Uncharacterized protein</fullName>
    </submittedName>
</protein>
<gene>
    <name evidence="2" type="ORF">JWS13_14405</name>
</gene>
<keyword evidence="3" id="KW-1185">Reference proteome</keyword>
<dbReference type="RefSeq" id="WP_206006170.1">
    <property type="nucleotide sequence ID" value="NZ_CP070619.1"/>
</dbReference>
<feature type="transmembrane region" description="Helical" evidence="1">
    <location>
        <begin position="30"/>
        <end position="51"/>
    </location>
</feature>
<name>A0A974W1X5_9NOCA</name>
<accession>A0A974W1X5</accession>
<proteinExistence type="predicted"/>
<feature type="transmembrane region" description="Helical" evidence="1">
    <location>
        <begin position="6"/>
        <end position="23"/>
    </location>
</feature>